<organism evidence="2 3">
    <name type="scientific">Vigna unguiculata</name>
    <name type="common">Cowpea</name>
    <dbReference type="NCBI Taxonomy" id="3917"/>
    <lineage>
        <taxon>Eukaryota</taxon>
        <taxon>Viridiplantae</taxon>
        <taxon>Streptophyta</taxon>
        <taxon>Embryophyta</taxon>
        <taxon>Tracheophyta</taxon>
        <taxon>Spermatophyta</taxon>
        <taxon>Magnoliopsida</taxon>
        <taxon>eudicotyledons</taxon>
        <taxon>Gunneridae</taxon>
        <taxon>Pentapetalae</taxon>
        <taxon>rosids</taxon>
        <taxon>fabids</taxon>
        <taxon>Fabales</taxon>
        <taxon>Fabaceae</taxon>
        <taxon>Papilionoideae</taxon>
        <taxon>50 kb inversion clade</taxon>
        <taxon>NPAAA clade</taxon>
        <taxon>indigoferoid/millettioid clade</taxon>
        <taxon>Phaseoleae</taxon>
        <taxon>Vigna</taxon>
    </lineage>
</organism>
<sequence length="190" mass="21397">MTCVVKDYQPNGLGDLLMTVKASVHKKVVSHPECGPLIGVGSVILLKEVVVFKPNPDNLYINITLRNIVKVFKHDISSPTIEELEASHTVEGQKEEAQDCVHANLNTDMEVNVDNDVHINVKTTLEKNVDANGEHQDKILLETIEDSNDDEQLTYISVHDKIKSLADPRNSRILRQGNINMTHYILCFWM</sequence>
<dbReference type="InterPro" id="IPR058570">
    <property type="entry name" value="HROB_OB"/>
</dbReference>
<accession>A0A4D6M9Z7</accession>
<evidence type="ECO:0000313" key="3">
    <source>
        <dbReference type="Proteomes" id="UP000501690"/>
    </source>
</evidence>
<dbReference type="EMBL" id="CP039350">
    <property type="protein sequence ID" value="QCD96654.1"/>
    <property type="molecule type" value="Genomic_DNA"/>
</dbReference>
<gene>
    <name evidence="2" type="ORF">DEO72_LG6g1361</name>
</gene>
<reference evidence="2 3" key="1">
    <citation type="submission" date="2019-04" db="EMBL/GenBank/DDBJ databases">
        <title>An improved genome assembly and genetic linkage map for asparagus bean, Vigna unguiculata ssp. sesquipedialis.</title>
        <authorList>
            <person name="Xia Q."/>
            <person name="Zhang R."/>
            <person name="Dong Y."/>
        </authorList>
    </citation>
    <scope>NUCLEOTIDE SEQUENCE [LARGE SCALE GENOMIC DNA]</scope>
    <source>
        <tissue evidence="2">Leaf</tissue>
    </source>
</reference>
<dbReference type="Proteomes" id="UP000501690">
    <property type="component" value="Linkage Group LG6"/>
</dbReference>
<name>A0A4D6M9Z7_VIGUN</name>
<proteinExistence type="predicted"/>
<evidence type="ECO:0000259" key="1">
    <source>
        <dbReference type="Pfam" id="PF15072"/>
    </source>
</evidence>
<dbReference type="PANTHER" id="PTHR14523:SF1">
    <property type="entry name" value="HOMOLOGOUS RECOMBINATION OB-FOLD PROTEIN"/>
    <property type="match status" value="1"/>
</dbReference>
<feature type="domain" description="Homologous recombination OB-fold protein OB-fold" evidence="1">
    <location>
        <begin position="17"/>
        <end position="74"/>
    </location>
</feature>
<dbReference type="AlphaFoldDB" id="A0A4D6M9Z7"/>
<dbReference type="GO" id="GO:0000725">
    <property type="term" value="P:recombinational repair"/>
    <property type="evidence" value="ECO:0007669"/>
    <property type="project" value="InterPro"/>
</dbReference>
<evidence type="ECO:0000313" key="2">
    <source>
        <dbReference type="EMBL" id="QCD96654.1"/>
    </source>
</evidence>
<dbReference type="Pfam" id="PF15072">
    <property type="entry name" value="HROB"/>
    <property type="match status" value="1"/>
</dbReference>
<dbReference type="InterPro" id="IPR028045">
    <property type="entry name" value="HROB"/>
</dbReference>
<dbReference type="PANTHER" id="PTHR14523">
    <property type="entry name" value="UNCHARACTERIZED PROTEIN C17ORF53 HOMOLOG"/>
    <property type="match status" value="1"/>
</dbReference>
<protein>
    <recommendedName>
        <fullName evidence="1">Homologous recombination OB-fold protein OB-fold domain-containing protein</fullName>
    </recommendedName>
</protein>
<keyword evidence="3" id="KW-1185">Reference proteome</keyword>